<accession>A0ABV0MZC5</accession>
<evidence type="ECO:0000259" key="9">
    <source>
        <dbReference type="PROSITE" id="PS50290"/>
    </source>
</evidence>
<evidence type="ECO:0000256" key="5">
    <source>
        <dbReference type="ARBA" id="ARBA00022763"/>
    </source>
</evidence>
<evidence type="ECO:0000256" key="3">
    <source>
        <dbReference type="ARBA" id="ARBA00022679"/>
    </source>
</evidence>
<keyword evidence="5" id="KW-0227">DNA damage</keyword>
<comment type="subcellular location">
    <subcellularLocation>
        <location evidence="1">Nucleus</location>
    </subcellularLocation>
</comment>
<organism evidence="11 12">
    <name type="scientific">Goodea atripinnis</name>
    <dbReference type="NCBI Taxonomy" id="208336"/>
    <lineage>
        <taxon>Eukaryota</taxon>
        <taxon>Metazoa</taxon>
        <taxon>Chordata</taxon>
        <taxon>Craniata</taxon>
        <taxon>Vertebrata</taxon>
        <taxon>Euteleostomi</taxon>
        <taxon>Actinopterygii</taxon>
        <taxon>Neopterygii</taxon>
        <taxon>Teleostei</taxon>
        <taxon>Neoteleostei</taxon>
        <taxon>Acanthomorphata</taxon>
        <taxon>Ovalentaria</taxon>
        <taxon>Atherinomorphae</taxon>
        <taxon>Cyprinodontiformes</taxon>
        <taxon>Goodeidae</taxon>
        <taxon>Goodea</taxon>
    </lineage>
</organism>
<name>A0ABV0MZC5_9TELE</name>
<dbReference type="SMART" id="SM00146">
    <property type="entry name" value="PI3Kc"/>
    <property type="match status" value="1"/>
</dbReference>
<evidence type="ECO:0000256" key="7">
    <source>
        <dbReference type="ARBA" id="ARBA00022840"/>
    </source>
</evidence>
<evidence type="ECO:0000256" key="4">
    <source>
        <dbReference type="ARBA" id="ARBA00022741"/>
    </source>
</evidence>
<evidence type="ECO:0000256" key="8">
    <source>
        <dbReference type="ARBA" id="ARBA00023242"/>
    </source>
</evidence>
<keyword evidence="12" id="KW-1185">Reference proteome</keyword>
<keyword evidence="4" id="KW-0547">Nucleotide-binding</keyword>
<dbReference type="EMBL" id="JAHRIO010020044">
    <property type="protein sequence ID" value="MEQ2163964.1"/>
    <property type="molecule type" value="Genomic_DNA"/>
</dbReference>
<dbReference type="InterPro" id="IPR003152">
    <property type="entry name" value="FATC_dom"/>
</dbReference>
<reference evidence="11 12" key="1">
    <citation type="submission" date="2021-06" db="EMBL/GenBank/DDBJ databases">
        <authorList>
            <person name="Palmer J.M."/>
        </authorList>
    </citation>
    <scope>NUCLEOTIDE SEQUENCE [LARGE SCALE GENOMIC DNA]</scope>
    <source>
        <strain evidence="11 12">GA_2019</strain>
        <tissue evidence="11">Muscle</tissue>
    </source>
</reference>
<proteinExistence type="predicted"/>
<dbReference type="PROSITE" id="PS00915">
    <property type="entry name" value="PI3_4_KINASE_1"/>
    <property type="match status" value="1"/>
</dbReference>
<dbReference type="SUPFAM" id="SSF56112">
    <property type="entry name" value="Protein kinase-like (PK-like)"/>
    <property type="match status" value="1"/>
</dbReference>
<dbReference type="InterPro" id="IPR011009">
    <property type="entry name" value="Kinase-like_dom_sf"/>
</dbReference>
<dbReference type="PANTHER" id="PTHR37079:SF4">
    <property type="entry name" value="SERINE_THREONINE-PROTEIN KINASE ATM"/>
    <property type="match status" value="1"/>
</dbReference>
<keyword evidence="3" id="KW-0808">Transferase</keyword>
<evidence type="ECO:0000256" key="2">
    <source>
        <dbReference type="ARBA" id="ARBA00012513"/>
    </source>
</evidence>
<dbReference type="SMART" id="SM01343">
    <property type="entry name" value="FATC"/>
    <property type="match status" value="1"/>
</dbReference>
<evidence type="ECO:0000256" key="1">
    <source>
        <dbReference type="ARBA" id="ARBA00004123"/>
    </source>
</evidence>
<sequence length="356" mass="40866">MKQAQFVTLHSEAFNPTFTLFYKLAQERSDVAREIIAVVRKKRGGMIRGIERMCDAYITLAYMDASRHKNEKKAIPIPADQPIMQLKDLDEVVIPTMEIKVDPSGCYENLVTVRSFLPHYHLAGGVNLPKIIDCVGSDGKSRRQLVKGQDDLRQDAVMQQVFSMCSMLLQRNTDTRKRKLNIRRYKVVPFSQRSGVLEWCSGTVPIGEFLVDPNKGAHKRFRPQDWTSLACRKKMMDAQRQGFDKKLEAYSEVCKKFRPVFRYFCMERFLDPAVWMEKRLAYTRSVATSSIGIIVLHDSQSFNKVAERVLLRLQEKLKGVEEGTVLSVGGQVNLLIQQAMDPTNLSRLFHGWQAWV</sequence>
<dbReference type="InterPro" id="IPR000403">
    <property type="entry name" value="PI3/4_kinase_cat_dom"/>
</dbReference>
<protein>
    <recommendedName>
        <fullName evidence="2">non-specific serine/threonine protein kinase</fullName>
        <ecNumber evidence="2">2.7.11.1</ecNumber>
    </recommendedName>
</protein>
<dbReference type="Gene3D" id="3.30.1010.10">
    <property type="entry name" value="Phosphatidylinositol 3-kinase Catalytic Subunit, Chain A, domain 4"/>
    <property type="match status" value="1"/>
</dbReference>
<comment type="caution">
    <text evidence="11">The sequence shown here is derived from an EMBL/GenBank/DDBJ whole genome shotgun (WGS) entry which is preliminary data.</text>
</comment>
<feature type="domain" description="PI3K/PI4K catalytic" evidence="9">
    <location>
        <begin position="116"/>
        <end position="296"/>
    </location>
</feature>
<keyword evidence="8" id="KW-0539">Nucleus</keyword>
<evidence type="ECO:0000259" key="10">
    <source>
        <dbReference type="PROSITE" id="PS51190"/>
    </source>
</evidence>
<keyword evidence="7" id="KW-0067">ATP-binding</keyword>
<feature type="domain" description="FATC" evidence="10">
    <location>
        <begin position="324"/>
        <end position="356"/>
    </location>
</feature>
<dbReference type="Proteomes" id="UP001476798">
    <property type="component" value="Unassembled WGS sequence"/>
</dbReference>
<evidence type="ECO:0000313" key="12">
    <source>
        <dbReference type="Proteomes" id="UP001476798"/>
    </source>
</evidence>
<dbReference type="InterPro" id="IPR018936">
    <property type="entry name" value="PI3/4_kinase_CS"/>
</dbReference>
<keyword evidence="6" id="KW-0418">Kinase</keyword>
<evidence type="ECO:0000313" key="11">
    <source>
        <dbReference type="EMBL" id="MEQ2163964.1"/>
    </source>
</evidence>
<dbReference type="Pfam" id="PF00454">
    <property type="entry name" value="PI3_PI4_kinase"/>
    <property type="match status" value="1"/>
</dbReference>
<gene>
    <name evidence="11" type="ORF">GOODEAATRI_001657</name>
</gene>
<dbReference type="Pfam" id="PF02260">
    <property type="entry name" value="FATC"/>
    <property type="match status" value="1"/>
</dbReference>
<dbReference type="EC" id="2.7.11.1" evidence="2"/>
<dbReference type="PANTHER" id="PTHR37079">
    <property type="entry name" value="SERINE/THREONINE-PROTEIN KINASE ATM"/>
    <property type="match status" value="1"/>
</dbReference>
<evidence type="ECO:0000256" key="6">
    <source>
        <dbReference type="ARBA" id="ARBA00022777"/>
    </source>
</evidence>
<dbReference type="PROSITE" id="PS50290">
    <property type="entry name" value="PI3_4_KINASE_3"/>
    <property type="match status" value="1"/>
</dbReference>
<dbReference type="PROSITE" id="PS51190">
    <property type="entry name" value="FATC"/>
    <property type="match status" value="1"/>
</dbReference>
<dbReference type="InterPro" id="IPR038980">
    <property type="entry name" value="ATM_plant"/>
</dbReference>